<dbReference type="EMBL" id="HBHL01006843">
    <property type="protein sequence ID" value="CAD9715516.1"/>
    <property type="molecule type" value="Transcribed_RNA"/>
</dbReference>
<organism evidence="2">
    <name type="scientific">Chloropicon primus</name>
    <dbReference type="NCBI Taxonomy" id="1764295"/>
    <lineage>
        <taxon>Eukaryota</taxon>
        <taxon>Viridiplantae</taxon>
        <taxon>Chlorophyta</taxon>
        <taxon>Chloropicophyceae</taxon>
        <taxon>Chloropicales</taxon>
        <taxon>Chloropicaceae</taxon>
        <taxon>Chloropicon</taxon>
    </lineage>
</organism>
<dbReference type="AlphaFoldDB" id="A0A7S2T121"/>
<name>A0A7S2T121_9CHLO</name>
<proteinExistence type="predicted"/>
<accession>A0A7S2T121</accession>
<sequence>MSNTQREKDRQADRQRERAQHVMDKAPLPLPRLVLTVEFNLTEVEEEWQGKDHQKACEEAARVTSLRPVDRVRARSVRVKGTATTEVAQAHTFQTDDDGVDVRLEYLYGSDGESMCMRVIANLERVDGVTSLRLGLHTLEVLEGGPSAVSGSAGGFKKNPPFAYGLRHTLNFARMIATTLADFALARLGVVSTLGANGSDEIPNSPASLIAYHSKASEPPPETAFRLFGAKEGVAKPYRQFLSLLELWGQRLGSWGYFVLNNCSPYEVGKVVPSEIRNVHDMHSMDKRYAGAFDRPCLPPGEDVWPLNNFYHVRRIFVNNYGRHDVATKARATAFKWDWVGLSPGVWGAGCAQFNGRFFMWMRGTDAGLDLVKEEAERSFAPLPSVRQIPKSALLV</sequence>
<evidence type="ECO:0000313" key="2">
    <source>
        <dbReference type="EMBL" id="CAD9715516.1"/>
    </source>
</evidence>
<protein>
    <submittedName>
        <fullName evidence="2">Uncharacterized protein</fullName>
    </submittedName>
</protein>
<evidence type="ECO:0000256" key="1">
    <source>
        <dbReference type="SAM" id="MobiDB-lite"/>
    </source>
</evidence>
<reference evidence="2" key="1">
    <citation type="submission" date="2021-01" db="EMBL/GenBank/DDBJ databases">
        <authorList>
            <person name="Corre E."/>
            <person name="Pelletier E."/>
            <person name="Niang G."/>
            <person name="Scheremetjew M."/>
            <person name="Finn R."/>
            <person name="Kale V."/>
            <person name="Holt S."/>
            <person name="Cochrane G."/>
            <person name="Meng A."/>
            <person name="Brown T."/>
            <person name="Cohen L."/>
        </authorList>
    </citation>
    <scope>NUCLEOTIDE SEQUENCE</scope>
    <source>
        <strain evidence="2">CCMP1205</strain>
    </source>
</reference>
<feature type="region of interest" description="Disordered" evidence="1">
    <location>
        <begin position="1"/>
        <end position="21"/>
    </location>
</feature>
<gene>
    <name evidence="2" type="ORF">CPRI1469_LOCUS4371</name>
</gene>